<dbReference type="PANTHER" id="PTHR43044:SF1">
    <property type="entry name" value="QUINOL:CYTOCHROME C OXIDOREDUCTASE QUINONE-BINDING SUBUNIT 2"/>
    <property type="match status" value="1"/>
</dbReference>
<dbReference type="Proteomes" id="UP000315471">
    <property type="component" value="Unassembled WGS sequence"/>
</dbReference>
<gene>
    <name evidence="2" type="ORF">Q31b_24860</name>
</gene>
<accession>A0A5C6E437</accession>
<feature type="transmembrane region" description="Helical" evidence="1">
    <location>
        <begin position="224"/>
        <end position="247"/>
    </location>
</feature>
<organism evidence="2 3">
    <name type="scientific">Novipirellula aureliae</name>
    <dbReference type="NCBI Taxonomy" id="2527966"/>
    <lineage>
        <taxon>Bacteria</taxon>
        <taxon>Pseudomonadati</taxon>
        <taxon>Planctomycetota</taxon>
        <taxon>Planctomycetia</taxon>
        <taxon>Pirellulales</taxon>
        <taxon>Pirellulaceae</taxon>
        <taxon>Novipirellula</taxon>
    </lineage>
</organism>
<feature type="transmembrane region" description="Helical" evidence="1">
    <location>
        <begin position="268"/>
        <end position="292"/>
    </location>
</feature>
<sequence length="422" mass="47468">MSKHAPAIKPADDPAFQLPAKLSALSVPLCAGGLLVLIGGWALGTFGVSNEFGMSAYLTAFIYCLTIALGATFFVLIQHLCRAGWSVVVRRVAELIMIMLVPLAFLFIPILATLWIGEGTIYKWDDPGFAEHHHLSPETWDNKLMYLNPEFFTVRSAVYLLIWVGLAVYFFRSSVRQDETGEIKATERMQKWSAPALMLLSLSMSFAMFDWVMTLAPMWFSTMFGVYMFAGGILAAHCAIAAGTFVLQKTGALRDEVTVEHYHDLGKYIFGFVFFWAYIGFSQYLLIWYANIPEETVWLFDRQIGVWAWVSLALVFFHWILPFISTMSRHVRRRPPLVFGWAVYILILHYVDIYWCVMPELFTGADGAMQAVGGAIGIFASILMAVGMATLMLGMMLRVAGQTRVAASRDPRFRESLAFENI</sequence>
<dbReference type="RefSeq" id="WP_146599876.1">
    <property type="nucleotide sequence ID" value="NZ_SJPY01000003.1"/>
</dbReference>
<dbReference type="AlphaFoldDB" id="A0A5C6E437"/>
<protein>
    <recommendedName>
        <fullName evidence="4">Quinol:cytochrome C oxidoreductase</fullName>
    </recommendedName>
</protein>
<feature type="transmembrane region" description="Helical" evidence="1">
    <location>
        <begin position="192"/>
        <end position="212"/>
    </location>
</feature>
<keyword evidence="1" id="KW-0472">Membrane</keyword>
<evidence type="ECO:0000313" key="2">
    <source>
        <dbReference type="EMBL" id="TWU43445.1"/>
    </source>
</evidence>
<evidence type="ECO:0000256" key="1">
    <source>
        <dbReference type="SAM" id="Phobius"/>
    </source>
</evidence>
<evidence type="ECO:0008006" key="4">
    <source>
        <dbReference type="Google" id="ProtNLM"/>
    </source>
</evidence>
<keyword evidence="1" id="KW-0812">Transmembrane</keyword>
<keyword evidence="3" id="KW-1185">Reference proteome</keyword>
<comment type="caution">
    <text evidence="2">The sequence shown here is derived from an EMBL/GenBank/DDBJ whole genome shotgun (WGS) entry which is preliminary data.</text>
</comment>
<feature type="transmembrane region" description="Helical" evidence="1">
    <location>
        <begin position="22"/>
        <end position="44"/>
    </location>
</feature>
<proteinExistence type="predicted"/>
<evidence type="ECO:0000313" key="3">
    <source>
        <dbReference type="Proteomes" id="UP000315471"/>
    </source>
</evidence>
<name>A0A5C6E437_9BACT</name>
<feature type="transmembrane region" description="Helical" evidence="1">
    <location>
        <begin position="336"/>
        <end position="355"/>
    </location>
</feature>
<feature type="transmembrane region" description="Helical" evidence="1">
    <location>
        <begin position="304"/>
        <end position="324"/>
    </location>
</feature>
<feature type="transmembrane region" description="Helical" evidence="1">
    <location>
        <begin position="152"/>
        <end position="171"/>
    </location>
</feature>
<feature type="transmembrane region" description="Helical" evidence="1">
    <location>
        <begin position="56"/>
        <end position="80"/>
    </location>
</feature>
<feature type="transmembrane region" description="Helical" evidence="1">
    <location>
        <begin position="92"/>
        <end position="116"/>
    </location>
</feature>
<dbReference type="EMBL" id="SJPY01000003">
    <property type="protein sequence ID" value="TWU43445.1"/>
    <property type="molecule type" value="Genomic_DNA"/>
</dbReference>
<reference evidence="2 3" key="1">
    <citation type="submission" date="2019-02" db="EMBL/GenBank/DDBJ databases">
        <title>Deep-cultivation of Planctomycetes and their phenomic and genomic characterization uncovers novel biology.</title>
        <authorList>
            <person name="Wiegand S."/>
            <person name="Jogler M."/>
            <person name="Boedeker C."/>
            <person name="Pinto D."/>
            <person name="Vollmers J."/>
            <person name="Rivas-Marin E."/>
            <person name="Kohn T."/>
            <person name="Peeters S.H."/>
            <person name="Heuer A."/>
            <person name="Rast P."/>
            <person name="Oberbeckmann S."/>
            <person name="Bunk B."/>
            <person name="Jeske O."/>
            <person name="Meyerdierks A."/>
            <person name="Storesund J.E."/>
            <person name="Kallscheuer N."/>
            <person name="Luecker S."/>
            <person name="Lage O.M."/>
            <person name="Pohl T."/>
            <person name="Merkel B.J."/>
            <person name="Hornburger P."/>
            <person name="Mueller R.-W."/>
            <person name="Bruemmer F."/>
            <person name="Labrenz M."/>
            <person name="Spormann A.M."/>
            <person name="Op Den Camp H."/>
            <person name="Overmann J."/>
            <person name="Amann R."/>
            <person name="Jetten M.S.M."/>
            <person name="Mascher T."/>
            <person name="Medema M.H."/>
            <person name="Devos D.P."/>
            <person name="Kaster A.-K."/>
            <person name="Ovreas L."/>
            <person name="Rohde M."/>
            <person name="Galperin M.Y."/>
            <person name="Jogler C."/>
        </authorList>
    </citation>
    <scope>NUCLEOTIDE SEQUENCE [LARGE SCALE GENOMIC DNA]</scope>
    <source>
        <strain evidence="2 3">Q31b</strain>
    </source>
</reference>
<keyword evidence="1" id="KW-1133">Transmembrane helix</keyword>
<feature type="transmembrane region" description="Helical" evidence="1">
    <location>
        <begin position="375"/>
        <end position="399"/>
    </location>
</feature>
<dbReference type="PANTHER" id="PTHR43044">
    <property type="match status" value="1"/>
</dbReference>
<dbReference type="OrthoDB" id="140980at2"/>